<dbReference type="Proteomes" id="UP000494260">
    <property type="component" value="Unassembled WGS sequence"/>
</dbReference>
<accession>A0A6P2X0K6</accession>
<reference evidence="2 3" key="1">
    <citation type="submission" date="2019-09" db="EMBL/GenBank/DDBJ databases">
        <authorList>
            <person name="Depoorter E."/>
        </authorList>
    </citation>
    <scope>NUCLEOTIDE SEQUENCE [LARGE SCALE GENOMIC DNA]</scope>
    <source>
        <strain evidence="2">R-18109</strain>
    </source>
</reference>
<sequence length="59" mass="6355">MIIFTTFWATFTLLLNTAMAAFGAWLASTLFGALVVATVACAITVVYKAIPKGPLERFL</sequence>
<feature type="transmembrane region" description="Helical" evidence="1">
    <location>
        <begin position="30"/>
        <end position="50"/>
    </location>
</feature>
<protein>
    <submittedName>
        <fullName evidence="2">Uncharacterized protein</fullName>
    </submittedName>
</protein>
<evidence type="ECO:0000313" key="3">
    <source>
        <dbReference type="Proteomes" id="UP000494260"/>
    </source>
</evidence>
<dbReference type="AlphaFoldDB" id="A0A6P2X0K6"/>
<evidence type="ECO:0000256" key="1">
    <source>
        <dbReference type="SAM" id="Phobius"/>
    </source>
</evidence>
<keyword evidence="1" id="KW-0812">Transmembrane</keyword>
<dbReference type="EMBL" id="CABVQH010000017">
    <property type="protein sequence ID" value="VWD02662.1"/>
    <property type="molecule type" value="Genomic_DNA"/>
</dbReference>
<keyword evidence="1" id="KW-1133">Transmembrane helix</keyword>
<keyword evidence="1" id="KW-0472">Membrane</keyword>
<dbReference type="RefSeq" id="WP_174952706.1">
    <property type="nucleotide sequence ID" value="NZ_CABVQH010000017.1"/>
</dbReference>
<gene>
    <name evidence="2" type="ORF">BLA18109_04679</name>
</gene>
<organism evidence="2 3">
    <name type="scientific">Burkholderia lata (strain ATCC 17760 / DSM 23089 / LMG 22485 / NCIMB 9086 / R18194 / 383)</name>
    <dbReference type="NCBI Taxonomy" id="482957"/>
    <lineage>
        <taxon>Bacteria</taxon>
        <taxon>Pseudomonadati</taxon>
        <taxon>Pseudomonadota</taxon>
        <taxon>Betaproteobacteria</taxon>
        <taxon>Burkholderiales</taxon>
        <taxon>Burkholderiaceae</taxon>
        <taxon>Burkholderia</taxon>
        <taxon>Burkholderia cepacia complex</taxon>
    </lineage>
</organism>
<evidence type="ECO:0000313" key="2">
    <source>
        <dbReference type="EMBL" id="VWD02662.1"/>
    </source>
</evidence>
<proteinExistence type="predicted"/>
<name>A0A6P2X0K6_BURL3</name>